<dbReference type="RefSeq" id="WP_168450863.1">
    <property type="nucleotide sequence ID" value="NZ_JAAWWK010000004.1"/>
</dbReference>
<keyword evidence="7" id="KW-1278">Translocase</keyword>
<feature type="domain" description="ABC transporter" evidence="10">
    <location>
        <begin position="7"/>
        <end position="221"/>
    </location>
</feature>
<dbReference type="InterPro" id="IPR003593">
    <property type="entry name" value="AAA+_ATPase"/>
</dbReference>
<protein>
    <submittedName>
        <fullName evidence="11">Zinc ABC transporter ATP-binding protein ZnuC</fullName>
    </submittedName>
</protein>
<evidence type="ECO:0000256" key="5">
    <source>
        <dbReference type="ARBA" id="ARBA00022840"/>
    </source>
</evidence>
<evidence type="ECO:0000256" key="9">
    <source>
        <dbReference type="ARBA" id="ARBA00023136"/>
    </source>
</evidence>
<sequence>MTEQALLQLRNVSAQQGSNTLLSNINLSLSRGQIMTVIGPNGAGKSTLLRVALGLRNCDQGEVQRRPHLRVGYMPQKLSLNPLIPISVSRFLRMANNRRTSIKDALQRAGISHLADRPLHDISGGETQRVLLSRALLAQPELLVLDEPAQGVDITGQTALYELIGKLRDDLDCAVLMVSHDLHWVMAQTDTVICLNQHICCHGHPETVSNDPEYLSLFGRRHAEAIALYQHDHDHQHDMHGEVIQPSDHCDHSGHHHD</sequence>
<evidence type="ECO:0000259" key="10">
    <source>
        <dbReference type="PROSITE" id="PS50893"/>
    </source>
</evidence>
<dbReference type="NCBIfam" id="NF007090">
    <property type="entry name" value="PRK09544.1"/>
    <property type="match status" value="1"/>
</dbReference>
<dbReference type="Proteomes" id="UP000765845">
    <property type="component" value="Unassembled WGS sequence"/>
</dbReference>
<evidence type="ECO:0000256" key="4">
    <source>
        <dbReference type="ARBA" id="ARBA00022833"/>
    </source>
</evidence>
<keyword evidence="5 11" id="KW-0067">ATP-binding</keyword>
<keyword evidence="12" id="KW-1185">Reference proteome</keyword>
<keyword evidence="2" id="KW-1003">Cell membrane</keyword>
<evidence type="ECO:0000256" key="2">
    <source>
        <dbReference type="ARBA" id="ARBA00022475"/>
    </source>
</evidence>
<dbReference type="Gene3D" id="3.40.50.300">
    <property type="entry name" value="P-loop containing nucleotide triphosphate hydrolases"/>
    <property type="match status" value="1"/>
</dbReference>
<evidence type="ECO:0000256" key="1">
    <source>
        <dbReference type="ARBA" id="ARBA00022448"/>
    </source>
</evidence>
<dbReference type="PANTHER" id="PTHR42734">
    <property type="entry name" value="METAL TRANSPORT SYSTEM ATP-BINDING PROTEIN TM_0124-RELATED"/>
    <property type="match status" value="1"/>
</dbReference>
<keyword evidence="8" id="KW-0406">Ion transport</keyword>
<evidence type="ECO:0000256" key="3">
    <source>
        <dbReference type="ARBA" id="ARBA00022741"/>
    </source>
</evidence>
<dbReference type="GO" id="GO:0005524">
    <property type="term" value="F:ATP binding"/>
    <property type="evidence" value="ECO:0007669"/>
    <property type="project" value="UniProtKB-KW"/>
</dbReference>
<proteinExistence type="predicted"/>
<keyword evidence="3" id="KW-0547">Nucleotide-binding</keyword>
<dbReference type="Pfam" id="PF00005">
    <property type="entry name" value="ABC_tran"/>
    <property type="match status" value="1"/>
</dbReference>
<keyword evidence="4" id="KW-0862">Zinc</keyword>
<dbReference type="InterPro" id="IPR027417">
    <property type="entry name" value="P-loop_NTPase"/>
</dbReference>
<dbReference type="InterPro" id="IPR003439">
    <property type="entry name" value="ABC_transporter-like_ATP-bd"/>
</dbReference>
<keyword evidence="1" id="KW-0813">Transport</keyword>
<evidence type="ECO:0000256" key="7">
    <source>
        <dbReference type="ARBA" id="ARBA00022967"/>
    </source>
</evidence>
<evidence type="ECO:0000256" key="8">
    <source>
        <dbReference type="ARBA" id="ARBA00023065"/>
    </source>
</evidence>
<keyword evidence="6" id="KW-0864">Zinc transport</keyword>
<dbReference type="EMBL" id="JAAWWK010000004">
    <property type="protein sequence ID" value="NKI18349.1"/>
    <property type="molecule type" value="Genomic_DNA"/>
</dbReference>
<organism evidence="11 12">
    <name type="scientific">Spongiibacter thalassae</name>
    <dbReference type="NCBI Taxonomy" id="2721624"/>
    <lineage>
        <taxon>Bacteria</taxon>
        <taxon>Pseudomonadati</taxon>
        <taxon>Pseudomonadota</taxon>
        <taxon>Gammaproteobacteria</taxon>
        <taxon>Cellvibrionales</taxon>
        <taxon>Spongiibacteraceae</taxon>
        <taxon>Spongiibacter</taxon>
    </lineage>
</organism>
<evidence type="ECO:0000313" key="11">
    <source>
        <dbReference type="EMBL" id="NKI18349.1"/>
    </source>
</evidence>
<dbReference type="PROSITE" id="PS50893">
    <property type="entry name" value="ABC_TRANSPORTER_2"/>
    <property type="match status" value="1"/>
</dbReference>
<dbReference type="PANTHER" id="PTHR42734:SF9">
    <property type="entry name" value="ZINC IMPORT ATP-BINDING PROTEIN ZNUC"/>
    <property type="match status" value="1"/>
</dbReference>
<dbReference type="InterPro" id="IPR050153">
    <property type="entry name" value="Metal_Ion_Import_ABC"/>
</dbReference>
<dbReference type="SUPFAM" id="SSF52540">
    <property type="entry name" value="P-loop containing nucleoside triphosphate hydrolases"/>
    <property type="match status" value="1"/>
</dbReference>
<gene>
    <name evidence="11" type="primary">znuC</name>
    <name evidence="11" type="ORF">HCU74_13110</name>
</gene>
<keyword evidence="9" id="KW-0472">Membrane</keyword>
<evidence type="ECO:0000313" key="12">
    <source>
        <dbReference type="Proteomes" id="UP000765845"/>
    </source>
</evidence>
<accession>A0ABX1GGM4</accession>
<evidence type="ECO:0000256" key="6">
    <source>
        <dbReference type="ARBA" id="ARBA00022906"/>
    </source>
</evidence>
<reference evidence="11 12" key="1">
    <citation type="submission" date="2020-04" db="EMBL/GenBank/DDBJ databases">
        <authorList>
            <person name="Yoon J."/>
        </authorList>
    </citation>
    <scope>NUCLEOTIDE SEQUENCE [LARGE SCALE GENOMIC DNA]</scope>
    <source>
        <strain evidence="11 12">KMU-166</strain>
    </source>
</reference>
<name>A0ABX1GGM4_9GAMM</name>
<dbReference type="SMART" id="SM00382">
    <property type="entry name" value="AAA"/>
    <property type="match status" value="1"/>
</dbReference>
<comment type="caution">
    <text evidence="11">The sequence shown here is derived from an EMBL/GenBank/DDBJ whole genome shotgun (WGS) entry which is preliminary data.</text>
</comment>